<dbReference type="OrthoDB" id="5175138at2"/>
<reference evidence="1 2" key="1">
    <citation type="submission" date="2019-03" db="EMBL/GenBank/DDBJ databases">
        <title>Draft genome sequences of novel Actinobacteria.</title>
        <authorList>
            <person name="Sahin N."/>
            <person name="Ay H."/>
            <person name="Saygin H."/>
        </authorList>
    </citation>
    <scope>NUCLEOTIDE SEQUENCE [LARGE SCALE GENOMIC DNA]</scope>
    <source>
        <strain evidence="1 2">5K138</strain>
    </source>
</reference>
<protein>
    <submittedName>
        <fullName evidence="1">Uncharacterized protein</fullName>
    </submittedName>
</protein>
<organism evidence="1 2">
    <name type="scientific">Jiangella asiatica</name>
    <dbReference type="NCBI Taxonomy" id="2530372"/>
    <lineage>
        <taxon>Bacteria</taxon>
        <taxon>Bacillati</taxon>
        <taxon>Actinomycetota</taxon>
        <taxon>Actinomycetes</taxon>
        <taxon>Jiangellales</taxon>
        <taxon>Jiangellaceae</taxon>
        <taxon>Jiangella</taxon>
    </lineage>
</organism>
<dbReference type="EMBL" id="SMKZ01000026">
    <property type="protein sequence ID" value="TDE08241.1"/>
    <property type="molecule type" value="Genomic_DNA"/>
</dbReference>
<dbReference type="RefSeq" id="WP_131897087.1">
    <property type="nucleotide sequence ID" value="NZ_SMKZ01000026.1"/>
</dbReference>
<name>A0A4R5D920_9ACTN</name>
<evidence type="ECO:0000313" key="2">
    <source>
        <dbReference type="Proteomes" id="UP000294739"/>
    </source>
</evidence>
<dbReference type="AlphaFoldDB" id="A0A4R5D920"/>
<evidence type="ECO:0000313" key="1">
    <source>
        <dbReference type="EMBL" id="TDE08241.1"/>
    </source>
</evidence>
<proteinExistence type="predicted"/>
<keyword evidence="2" id="KW-1185">Reference proteome</keyword>
<dbReference type="InParanoid" id="A0A4R5D920"/>
<comment type="caution">
    <text evidence="1">The sequence shown here is derived from an EMBL/GenBank/DDBJ whole genome shotgun (WGS) entry which is preliminary data.</text>
</comment>
<sequence>MTSIGPRSTAAHPRAETSALYQFRDEPSQTWLRFYTPARRFDLWDEYVAGARRTYQRYRVESALKIPPATADSPGPFYAVASDDDGVVRGGWYTNGRLDSVTSAHAPSEFASQPYSAAMVADWIDGVLDTGVMEMKGAWVDPASEHKSALADLLARSYLHALHVVGVAYAFGTAAEHAAPRWGQSGARSLDGLVLATYPDERYRTTFLWWHVDGSPELCAPEQRELYEAERRQALGRDPEARP</sequence>
<accession>A0A4R5D920</accession>
<dbReference type="Proteomes" id="UP000294739">
    <property type="component" value="Unassembled WGS sequence"/>
</dbReference>
<gene>
    <name evidence="1" type="ORF">E1269_18210</name>
</gene>